<gene>
    <name evidence="1" type="ORF">NIES267_23560</name>
</gene>
<name>A0A1Z4LNT1_9CYAN</name>
<accession>A0A1Z4LNT1</accession>
<evidence type="ECO:0000313" key="1">
    <source>
        <dbReference type="EMBL" id="BAY82871.1"/>
    </source>
</evidence>
<dbReference type="Proteomes" id="UP000218418">
    <property type="component" value="Chromosome"/>
</dbReference>
<organism evidence="1 2">
    <name type="scientific">Calothrix parasitica NIES-267</name>
    <dbReference type="NCBI Taxonomy" id="1973488"/>
    <lineage>
        <taxon>Bacteria</taxon>
        <taxon>Bacillati</taxon>
        <taxon>Cyanobacteriota</taxon>
        <taxon>Cyanophyceae</taxon>
        <taxon>Nostocales</taxon>
        <taxon>Calotrichaceae</taxon>
        <taxon>Calothrix</taxon>
    </lineage>
</organism>
<reference evidence="1 2" key="1">
    <citation type="submission" date="2017-06" db="EMBL/GenBank/DDBJ databases">
        <title>Genome sequencing of cyanobaciteial culture collection at National Institute for Environmental Studies (NIES).</title>
        <authorList>
            <person name="Hirose Y."/>
            <person name="Shimura Y."/>
            <person name="Fujisawa T."/>
            <person name="Nakamura Y."/>
            <person name="Kawachi M."/>
        </authorList>
    </citation>
    <scope>NUCLEOTIDE SEQUENCE [LARGE SCALE GENOMIC DNA]</scope>
    <source>
        <strain evidence="1 2">NIES-267</strain>
    </source>
</reference>
<keyword evidence="2" id="KW-1185">Reference proteome</keyword>
<dbReference type="AlphaFoldDB" id="A0A1Z4LNT1"/>
<proteinExistence type="predicted"/>
<evidence type="ECO:0000313" key="2">
    <source>
        <dbReference type="Proteomes" id="UP000218418"/>
    </source>
</evidence>
<sequence>MVDKNRAGCYVQQAGGYKAFIPSSLPPKPEINMDMEMWNLLSQADRALGRLDGSTDALPNPDLNEMFLFLVHIENISRVKNQSFTPRQYPCQGSIFNLRFDEFRKNLI</sequence>
<protein>
    <submittedName>
        <fullName evidence="1">Fic family protein</fullName>
    </submittedName>
</protein>
<dbReference type="EMBL" id="AP018227">
    <property type="protein sequence ID" value="BAY82871.1"/>
    <property type="molecule type" value="Genomic_DNA"/>
</dbReference>